<reference evidence="3" key="1">
    <citation type="submission" date="2021-01" db="EMBL/GenBank/DDBJ databases">
        <title>Caligus Genome Assembly.</title>
        <authorList>
            <person name="Gallardo-Escarate C."/>
        </authorList>
    </citation>
    <scope>NUCLEOTIDE SEQUENCE [LARGE SCALE GENOMIC DNA]</scope>
</reference>
<evidence type="ECO:0000256" key="1">
    <source>
        <dbReference type="SAM" id="MobiDB-lite"/>
    </source>
</evidence>
<evidence type="ECO:0000313" key="2">
    <source>
        <dbReference type="EMBL" id="QQP49386.1"/>
    </source>
</evidence>
<dbReference type="Proteomes" id="UP000595437">
    <property type="component" value="Chromosome 6"/>
</dbReference>
<sequence length="57" mass="6273">MCPKQGVHPHQSTCNAVSDCSDRSMKYCPNATVGRKPRKNSCSLKHLPPFLPTHPPS</sequence>
<feature type="region of interest" description="Disordered" evidence="1">
    <location>
        <begin position="32"/>
        <end position="57"/>
    </location>
</feature>
<proteinExistence type="predicted"/>
<evidence type="ECO:0000313" key="3">
    <source>
        <dbReference type="Proteomes" id="UP000595437"/>
    </source>
</evidence>
<organism evidence="2 3">
    <name type="scientific">Caligus rogercresseyi</name>
    <name type="common">Sea louse</name>
    <dbReference type="NCBI Taxonomy" id="217165"/>
    <lineage>
        <taxon>Eukaryota</taxon>
        <taxon>Metazoa</taxon>
        <taxon>Ecdysozoa</taxon>
        <taxon>Arthropoda</taxon>
        <taxon>Crustacea</taxon>
        <taxon>Multicrustacea</taxon>
        <taxon>Hexanauplia</taxon>
        <taxon>Copepoda</taxon>
        <taxon>Siphonostomatoida</taxon>
        <taxon>Caligidae</taxon>
        <taxon>Caligus</taxon>
    </lineage>
</organism>
<accession>A0A7T8HG61</accession>
<name>A0A7T8HG61_CALRO</name>
<dbReference type="AlphaFoldDB" id="A0A7T8HG61"/>
<protein>
    <submittedName>
        <fullName evidence="2">Uncharacterized protein</fullName>
    </submittedName>
</protein>
<dbReference type="EMBL" id="CP045895">
    <property type="protein sequence ID" value="QQP49386.1"/>
    <property type="molecule type" value="Genomic_DNA"/>
</dbReference>
<gene>
    <name evidence="2" type="ORF">FKW44_010038</name>
</gene>
<keyword evidence="3" id="KW-1185">Reference proteome</keyword>